<dbReference type="AlphaFoldDB" id="A0A8H9KQX7"/>
<dbReference type="Proteomes" id="UP000628079">
    <property type="component" value="Unassembled WGS sequence"/>
</dbReference>
<feature type="region of interest" description="Disordered" evidence="1">
    <location>
        <begin position="154"/>
        <end position="174"/>
    </location>
</feature>
<reference evidence="2" key="1">
    <citation type="journal article" date="2014" name="Int. J. Syst. Evol. Microbiol.">
        <title>Complete genome sequence of Corynebacterium casei LMG S-19264T (=DSM 44701T), isolated from a smear-ripened cheese.</title>
        <authorList>
            <consortium name="US DOE Joint Genome Institute (JGI-PGF)"/>
            <person name="Walter F."/>
            <person name="Albersmeier A."/>
            <person name="Kalinowski J."/>
            <person name="Ruckert C."/>
        </authorList>
    </citation>
    <scope>NUCLEOTIDE SEQUENCE</scope>
    <source>
        <strain evidence="2">CGMCC 1.10749</strain>
    </source>
</reference>
<gene>
    <name evidence="2" type="ORF">GCM10011314_04850</name>
</gene>
<evidence type="ECO:0000313" key="3">
    <source>
        <dbReference type="Proteomes" id="UP000628079"/>
    </source>
</evidence>
<proteinExistence type="predicted"/>
<accession>A0A8H9KQX7</accession>
<feature type="compositionally biased region" description="Low complexity" evidence="1">
    <location>
        <begin position="154"/>
        <end position="170"/>
    </location>
</feature>
<organism evidence="2 3">
    <name type="scientific">Knoellia flava</name>
    <dbReference type="NCBI Taxonomy" id="913969"/>
    <lineage>
        <taxon>Bacteria</taxon>
        <taxon>Bacillati</taxon>
        <taxon>Actinomycetota</taxon>
        <taxon>Actinomycetes</taxon>
        <taxon>Micrococcales</taxon>
        <taxon>Intrasporangiaceae</taxon>
        <taxon>Knoellia</taxon>
    </lineage>
</organism>
<dbReference type="RefSeq" id="WP_035946021.1">
    <property type="nucleotide sequence ID" value="NZ_BMEA01000001.1"/>
</dbReference>
<sequence>MPDSDVSDVGFAEFVAVLLVETLDSIVASHASQEDRLRALDAAADVTPEEVAATSITAGMVDLTLVELFPDGKGGTTVVVGGPVPSPETLAELGAKVPDRDGGLTSGDVGAVRNAVALFLARRHLESVQEVRRKGVPRVVVDGGTLRAKLAFSTTRSKATPPTPARAASPGLSPSLTRSVLGGLPASRIGDLIGPRATVLRPEVLDGIRDLRLRVRPPVTSPEPGEPAEKADVFGEIEIRFRTEA</sequence>
<comment type="caution">
    <text evidence="2">The sequence shown here is derived from an EMBL/GenBank/DDBJ whole genome shotgun (WGS) entry which is preliminary data.</text>
</comment>
<protein>
    <submittedName>
        <fullName evidence="2">Uncharacterized protein</fullName>
    </submittedName>
</protein>
<evidence type="ECO:0000256" key="1">
    <source>
        <dbReference type="SAM" id="MobiDB-lite"/>
    </source>
</evidence>
<name>A0A8H9KQX7_9MICO</name>
<dbReference type="EMBL" id="BMEA01000001">
    <property type="protein sequence ID" value="GGB68598.1"/>
    <property type="molecule type" value="Genomic_DNA"/>
</dbReference>
<evidence type="ECO:0000313" key="2">
    <source>
        <dbReference type="EMBL" id="GGB68598.1"/>
    </source>
</evidence>
<reference evidence="2" key="2">
    <citation type="submission" date="2020-09" db="EMBL/GenBank/DDBJ databases">
        <authorList>
            <person name="Sun Q."/>
            <person name="Zhou Y."/>
        </authorList>
    </citation>
    <scope>NUCLEOTIDE SEQUENCE</scope>
    <source>
        <strain evidence="2">CGMCC 1.10749</strain>
    </source>
</reference>